<accession>A0A0G4G6T0</accession>
<evidence type="ECO:0000259" key="1">
    <source>
        <dbReference type="SMART" id="SM00507"/>
    </source>
</evidence>
<dbReference type="Gene3D" id="3.90.75.20">
    <property type="match status" value="2"/>
</dbReference>
<dbReference type="PhylomeDB" id="A0A0G4G6T0"/>
<dbReference type="OrthoDB" id="409392at2759"/>
<dbReference type="STRING" id="1169540.A0A0G4G6T0"/>
<evidence type="ECO:0000313" key="2">
    <source>
        <dbReference type="EMBL" id="CEM24381.1"/>
    </source>
</evidence>
<dbReference type="InParanoid" id="A0A0G4G6T0"/>
<dbReference type="EMBL" id="CDMY01000581">
    <property type="protein sequence ID" value="CEM24381.1"/>
    <property type="molecule type" value="Genomic_DNA"/>
</dbReference>
<protein>
    <recommendedName>
        <fullName evidence="1">HNH nuclease domain-containing protein</fullName>
    </recommendedName>
</protein>
<feature type="domain" description="HNH nuclease" evidence="1">
    <location>
        <begin position="286"/>
        <end position="331"/>
    </location>
</feature>
<keyword evidence="3" id="KW-1185">Reference proteome</keyword>
<dbReference type="AlphaFoldDB" id="A0A0G4G6T0"/>
<name>A0A0G4G6T0_VITBC</name>
<evidence type="ECO:0000313" key="3">
    <source>
        <dbReference type="Proteomes" id="UP000041254"/>
    </source>
</evidence>
<dbReference type="SUPFAM" id="SSF54060">
    <property type="entry name" value="His-Me finger endonucleases"/>
    <property type="match status" value="2"/>
</dbReference>
<dbReference type="Proteomes" id="UP000041254">
    <property type="component" value="Unassembled WGS sequence"/>
</dbReference>
<dbReference type="Pfam" id="PF13392">
    <property type="entry name" value="HNH_3"/>
    <property type="match status" value="2"/>
</dbReference>
<sequence length="331" mass="37953">MACRPFHGIGGLLLSRTSRLLPPLFSTVSALPFLHPLHWQVSTSAAFHQLRHYRHCITSDENSTSTGSPASARGVTKGRLESHGYYHTTITGKIYRVHRLIAETFLQEQKQQLINQHGQSIAEKLHVDHIDGRKDNNHVSNLQWLTPRQHGIKTRRTLPKPRNLLSSARKVIATHKSGEQQQFVSVGAAAEHFCVWFKEILFSIQRKRMPIQGWTFSHPREDMAVLPGEKFRSITSLRDLYKKRLPMVSNMGRIRHINGRLTDGTLDCLGYRRVNLGGYMLAVHRLVAEVFLHKEKRRLIEGGNEEGYLDVDHIDSNRCNSRLENLQWVTK</sequence>
<gene>
    <name evidence="2" type="ORF">Vbra_3151</name>
</gene>
<proteinExistence type="predicted"/>
<dbReference type="InterPro" id="IPR044925">
    <property type="entry name" value="His-Me_finger_sf"/>
</dbReference>
<reference evidence="2 3" key="1">
    <citation type="submission" date="2014-11" db="EMBL/GenBank/DDBJ databases">
        <authorList>
            <person name="Zhu J."/>
            <person name="Qi W."/>
            <person name="Song R."/>
        </authorList>
    </citation>
    <scope>NUCLEOTIDE SEQUENCE [LARGE SCALE GENOMIC DNA]</scope>
</reference>
<feature type="domain" description="HNH nuclease" evidence="1">
    <location>
        <begin position="91"/>
        <end position="151"/>
    </location>
</feature>
<organism evidence="2 3">
    <name type="scientific">Vitrella brassicaformis (strain CCMP3155)</name>
    <dbReference type="NCBI Taxonomy" id="1169540"/>
    <lineage>
        <taxon>Eukaryota</taxon>
        <taxon>Sar</taxon>
        <taxon>Alveolata</taxon>
        <taxon>Colpodellida</taxon>
        <taxon>Vitrellaceae</taxon>
        <taxon>Vitrella</taxon>
    </lineage>
</organism>
<dbReference type="CDD" id="cd00085">
    <property type="entry name" value="HNHc"/>
    <property type="match status" value="1"/>
</dbReference>
<dbReference type="SMART" id="SM00507">
    <property type="entry name" value="HNHc"/>
    <property type="match status" value="2"/>
</dbReference>
<dbReference type="InterPro" id="IPR003615">
    <property type="entry name" value="HNH_nuc"/>
</dbReference>
<dbReference type="VEuPathDB" id="CryptoDB:Vbra_3151"/>